<dbReference type="EMBL" id="JAGYPJ010000001">
    <property type="protein sequence ID" value="MBS4201690.1"/>
    <property type="molecule type" value="Genomic_DNA"/>
</dbReference>
<protein>
    <submittedName>
        <fullName evidence="2">GNAT family N-acetyltransferase</fullName>
    </submittedName>
</protein>
<dbReference type="Pfam" id="PF13673">
    <property type="entry name" value="Acetyltransf_10"/>
    <property type="match status" value="1"/>
</dbReference>
<dbReference type="Proteomes" id="UP000682713">
    <property type="component" value="Unassembled WGS sequence"/>
</dbReference>
<organism evidence="2 3">
    <name type="scientific">Lederbergia citrisecunda</name>
    <dbReference type="NCBI Taxonomy" id="2833583"/>
    <lineage>
        <taxon>Bacteria</taxon>
        <taxon>Bacillati</taxon>
        <taxon>Bacillota</taxon>
        <taxon>Bacilli</taxon>
        <taxon>Bacillales</taxon>
        <taxon>Bacillaceae</taxon>
        <taxon>Lederbergia</taxon>
    </lineage>
</organism>
<keyword evidence="3" id="KW-1185">Reference proteome</keyword>
<dbReference type="InterPro" id="IPR000182">
    <property type="entry name" value="GNAT_dom"/>
</dbReference>
<evidence type="ECO:0000313" key="3">
    <source>
        <dbReference type="Proteomes" id="UP000682713"/>
    </source>
</evidence>
<reference evidence="2 3" key="1">
    <citation type="submission" date="2021-05" db="EMBL/GenBank/DDBJ databases">
        <title>Novel Bacillus species.</title>
        <authorList>
            <person name="Liu G."/>
        </authorList>
    </citation>
    <scope>NUCLEOTIDE SEQUENCE [LARGE SCALE GENOMIC DNA]</scope>
    <source>
        <strain evidence="2 3">FJAT-49732</strain>
    </source>
</reference>
<dbReference type="GO" id="GO:0016747">
    <property type="term" value="F:acyltransferase activity, transferring groups other than amino-acyl groups"/>
    <property type="evidence" value="ECO:0007669"/>
    <property type="project" value="InterPro"/>
</dbReference>
<gene>
    <name evidence="2" type="ORF">KHA93_18975</name>
</gene>
<dbReference type="CDD" id="cd04301">
    <property type="entry name" value="NAT_SF"/>
    <property type="match status" value="1"/>
</dbReference>
<comment type="caution">
    <text evidence="2">The sequence shown here is derived from an EMBL/GenBank/DDBJ whole genome shotgun (WGS) entry which is preliminary data.</text>
</comment>
<dbReference type="SUPFAM" id="SSF55729">
    <property type="entry name" value="Acyl-CoA N-acyltransferases (Nat)"/>
    <property type="match status" value="1"/>
</dbReference>
<dbReference type="Gene3D" id="3.40.630.30">
    <property type="match status" value="1"/>
</dbReference>
<dbReference type="PROSITE" id="PS51186">
    <property type="entry name" value="GNAT"/>
    <property type="match status" value="1"/>
</dbReference>
<dbReference type="AlphaFoldDB" id="A0A942TNU3"/>
<accession>A0A942TNU3</accession>
<dbReference type="RefSeq" id="WP_213112136.1">
    <property type="nucleotide sequence ID" value="NZ_JAGYPJ010000001.1"/>
</dbReference>
<sequence>MEIIIEKAEYDEVEALVKIYRDAYSENEKFGLPASASRVTVKEVQDWINNTILLTAKEKGTNKIVATVRFKYSEEWQCYVLSRLAVNSSNKGIGIATKLMEYGEHRLLEMDERVVRLTVAQTHPYLPKMYGKKGYRIVGERLLNNLPYDEFIMEKLL</sequence>
<dbReference type="InterPro" id="IPR016181">
    <property type="entry name" value="Acyl_CoA_acyltransferase"/>
</dbReference>
<name>A0A942TNU3_9BACI</name>
<proteinExistence type="predicted"/>
<evidence type="ECO:0000259" key="1">
    <source>
        <dbReference type="PROSITE" id="PS51186"/>
    </source>
</evidence>
<feature type="domain" description="N-acetyltransferase" evidence="1">
    <location>
        <begin position="3"/>
        <end position="157"/>
    </location>
</feature>
<evidence type="ECO:0000313" key="2">
    <source>
        <dbReference type="EMBL" id="MBS4201690.1"/>
    </source>
</evidence>